<organism evidence="2 3">
    <name type="scientific">Teichococcus coralli</name>
    <dbReference type="NCBI Taxonomy" id="2545983"/>
    <lineage>
        <taxon>Bacteria</taxon>
        <taxon>Pseudomonadati</taxon>
        <taxon>Pseudomonadota</taxon>
        <taxon>Alphaproteobacteria</taxon>
        <taxon>Acetobacterales</taxon>
        <taxon>Roseomonadaceae</taxon>
        <taxon>Roseomonas</taxon>
    </lineage>
</organism>
<evidence type="ECO:0000313" key="2">
    <source>
        <dbReference type="EMBL" id="MXP61958.1"/>
    </source>
</evidence>
<protein>
    <submittedName>
        <fullName evidence="2">M20/M25/M40 family metallo-hydrolase</fullName>
    </submittedName>
</protein>
<dbReference type="PANTHER" id="PTHR43808">
    <property type="entry name" value="ACETYLORNITHINE DEACETYLASE"/>
    <property type="match status" value="1"/>
</dbReference>
<dbReference type="EMBL" id="SNVJ01000001">
    <property type="protein sequence ID" value="MXP61958.1"/>
    <property type="molecule type" value="Genomic_DNA"/>
</dbReference>
<dbReference type="InterPro" id="IPR050072">
    <property type="entry name" value="Peptidase_M20A"/>
</dbReference>
<evidence type="ECO:0000313" key="3">
    <source>
        <dbReference type="Proteomes" id="UP000460715"/>
    </source>
</evidence>
<comment type="caution">
    <text evidence="2">The sequence shown here is derived from an EMBL/GenBank/DDBJ whole genome shotgun (WGS) entry which is preliminary data.</text>
</comment>
<evidence type="ECO:0000256" key="1">
    <source>
        <dbReference type="ARBA" id="ARBA00022801"/>
    </source>
</evidence>
<dbReference type="PANTHER" id="PTHR43808:SF3">
    <property type="entry name" value="ACETYLORNITHINE DEACETYLASE"/>
    <property type="match status" value="1"/>
</dbReference>
<dbReference type="GO" id="GO:0016787">
    <property type="term" value="F:hydrolase activity"/>
    <property type="evidence" value="ECO:0007669"/>
    <property type="project" value="UniProtKB-KW"/>
</dbReference>
<dbReference type="Gene3D" id="3.40.630.10">
    <property type="entry name" value="Zn peptidases"/>
    <property type="match status" value="1"/>
</dbReference>
<name>A0A845B6A3_9PROT</name>
<dbReference type="AlphaFoldDB" id="A0A845B6A3"/>
<accession>A0A845B6A3</accession>
<dbReference type="OrthoDB" id="7055905at2"/>
<dbReference type="RefSeq" id="WP_160935070.1">
    <property type="nucleotide sequence ID" value="NZ_SNVJ01000001.1"/>
</dbReference>
<dbReference type="Pfam" id="PF01546">
    <property type="entry name" value="Peptidase_M20"/>
    <property type="match status" value="1"/>
</dbReference>
<dbReference type="SUPFAM" id="SSF53187">
    <property type="entry name" value="Zn-dependent exopeptidases"/>
    <property type="match status" value="1"/>
</dbReference>
<keyword evidence="3" id="KW-1185">Reference proteome</keyword>
<proteinExistence type="predicted"/>
<gene>
    <name evidence="2" type="ORF">E0493_01160</name>
</gene>
<sequence length="431" mass="46346">MPWDEQNTLERFDDSHLDRLNMAAALLNATGWIDHLARLVAIDTACPSGGGHASLTDALQDLFAPLGFALRQAEPQEGLRHSRPVAGPRMALVASRRTGRPICTIPCHMDTAPPGPGWTRPPLTLTRQGSLLFGRGTVNMKGAMIALWSALRAADAVGLPLRFDPVLLFTTDGGTGCFPGLRYLAEQHRLEGHVLYLNSTAAPRVWAGCLGTFDLEIRVSRCASAAGEHGAARALRTVLSALTDLQAELAQRSSRLPAEPERGGMLRPGLSFVSVGAETEPDGKEPLGVLVLKRRFTSEEGFSRALAELQERVERAARDAGFPCLIGCRVLRRQEAVADPGEGPNWPSWQRALGWGFGFSPTSFRRLGGLGGRVLGAVQQAGVREILLGGLLRPGQRPHAPDEHTTVEDVEALARSVLAYLADLPDVPDPC</sequence>
<keyword evidence="1 2" id="KW-0378">Hydrolase</keyword>
<dbReference type="Proteomes" id="UP000460715">
    <property type="component" value="Unassembled WGS sequence"/>
</dbReference>
<dbReference type="InterPro" id="IPR002933">
    <property type="entry name" value="Peptidase_M20"/>
</dbReference>
<reference evidence="2 3" key="1">
    <citation type="submission" date="2019-03" db="EMBL/GenBank/DDBJ databases">
        <title>Roseomonas sp. a novel Roseomonas species isolated from Sea whip Gorgonian.</title>
        <authorList>
            <person name="Li F."/>
            <person name="Pan X."/>
            <person name="Huang S."/>
            <person name="Li Z."/>
            <person name="Meng B."/>
        </authorList>
    </citation>
    <scope>NUCLEOTIDE SEQUENCE [LARGE SCALE GENOMIC DNA]</scope>
    <source>
        <strain evidence="2 3">M0104</strain>
    </source>
</reference>